<reference evidence="9 10" key="1">
    <citation type="journal article" date="2018" name="Evol. Lett.">
        <title>Horizontal gene cluster transfer increased hallucinogenic mushroom diversity.</title>
        <authorList>
            <person name="Reynolds H.T."/>
            <person name="Vijayakumar V."/>
            <person name="Gluck-Thaler E."/>
            <person name="Korotkin H.B."/>
            <person name="Matheny P.B."/>
            <person name="Slot J.C."/>
        </authorList>
    </citation>
    <scope>NUCLEOTIDE SEQUENCE [LARGE SCALE GENOMIC DNA]</scope>
    <source>
        <strain evidence="9 10">2629</strain>
    </source>
</reference>
<gene>
    <name evidence="9" type="ORF">CVT24_000732</name>
</gene>
<feature type="compositionally biased region" description="Polar residues" evidence="5">
    <location>
        <begin position="283"/>
        <end position="295"/>
    </location>
</feature>
<feature type="compositionally biased region" description="Low complexity" evidence="5">
    <location>
        <begin position="315"/>
        <end position="327"/>
    </location>
</feature>
<protein>
    <recommendedName>
        <fullName evidence="2">protein-tyrosine-phosphatase</fullName>
        <ecNumber evidence="2">3.1.3.48</ecNumber>
    </recommendedName>
</protein>
<dbReference type="STRING" id="181874.A0A409YCT3"/>
<keyword evidence="4" id="KW-0904">Protein phosphatase</keyword>
<evidence type="ECO:0000256" key="1">
    <source>
        <dbReference type="ARBA" id="ARBA00008601"/>
    </source>
</evidence>
<evidence type="ECO:0000256" key="3">
    <source>
        <dbReference type="ARBA" id="ARBA00022801"/>
    </source>
</evidence>
<comment type="caution">
    <text evidence="9">The sequence shown here is derived from an EMBL/GenBank/DDBJ whole genome shotgun (WGS) entry which is preliminary data.</text>
</comment>
<dbReference type="SUPFAM" id="SSF52799">
    <property type="entry name" value="(Phosphotyrosine protein) phosphatases II"/>
    <property type="match status" value="1"/>
</dbReference>
<feature type="compositionally biased region" description="Acidic residues" evidence="5">
    <location>
        <begin position="269"/>
        <end position="278"/>
    </location>
</feature>
<feature type="transmembrane region" description="Helical" evidence="6">
    <location>
        <begin position="468"/>
        <end position="486"/>
    </location>
</feature>
<evidence type="ECO:0000256" key="6">
    <source>
        <dbReference type="SAM" id="Phobius"/>
    </source>
</evidence>
<feature type="domain" description="Tyrosine-protein phosphatase" evidence="7">
    <location>
        <begin position="1"/>
        <end position="140"/>
    </location>
</feature>
<dbReference type="InterPro" id="IPR029021">
    <property type="entry name" value="Prot-tyrosine_phosphatase-like"/>
</dbReference>
<dbReference type="Proteomes" id="UP000284842">
    <property type="component" value="Unassembled WGS sequence"/>
</dbReference>
<feature type="domain" description="Tyrosine specific protein phosphatases" evidence="8">
    <location>
        <begin position="61"/>
        <end position="119"/>
    </location>
</feature>
<feature type="transmembrane region" description="Helical" evidence="6">
    <location>
        <begin position="665"/>
        <end position="686"/>
    </location>
</feature>
<dbReference type="PROSITE" id="PS50056">
    <property type="entry name" value="TYR_PHOSPHATASE_2"/>
    <property type="match status" value="1"/>
</dbReference>
<evidence type="ECO:0000259" key="7">
    <source>
        <dbReference type="PROSITE" id="PS50054"/>
    </source>
</evidence>
<name>A0A409YCT3_9AGAR</name>
<dbReference type="GO" id="GO:0005634">
    <property type="term" value="C:nucleus"/>
    <property type="evidence" value="ECO:0007669"/>
    <property type="project" value="TreeGrafter"/>
</dbReference>
<feature type="transmembrane region" description="Helical" evidence="6">
    <location>
        <begin position="630"/>
        <end position="653"/>
    </location>
</feature>
<keyword evidence="6" id="KW-1133">Transmembrane helix</keyword>
<dbReference type="InParanoid" id="A0A409YCT3"/>
<organism evidence="9 10">
    <name type="scientific">Panaeolus cyanescens</name>
    <dbReference type="NCBI Taxonomy" id="181874"/>
    <lineage>
        <taxon>Eukaryota</taxon>
        <taxon>Fungi</taxon>
        <taxon>Dikarya</taxon>
        <taxon>Basidiomycota</taxon>
        <taxon>Agaricomycotina</taxon>
        <taxon>Agaricomycetes</taxon>
        <taxon>Agaricomycetidae</taxon>
        <taxon>Agaricales</taxon>
        <taxon>Agaricineae</taxon>
        <taxon>Galeropsidaceae</taxon>
        <taxon>Panaeolus</taxon>
    </lineage>
</organism>
<feature type="region of interest" description="Disordered" evidence="5">
    <location>
        <begin position="312"/>
        <end position="356"/>
    </location>
</feature>
<dbReference type="InterPro" id="IPR020422">
    <property type="entry name" value="TYR_PHOSPHATASE_DUAL_dom"/>
</dbReference>
<feature type="transmembrane region" description="Helical" evidence="6">
    <location>
        <begin position="548"/>
        <end position="572"/>
    </location>
</feature>
<keyword evidence="6" id="KW-0472">Membrane</keyword>
<dbReference type="FunCoup" id="A0A409YCT3">
    <property type="interactions" value="491"/>
</dbReference>
<dbReference type="GO" id="GO:0004725">
    <property type="term" value="F:protein tyrosine phosphatase activity"/>
    <property type="evidence" value="ECO:0007669"/>
    <property type="project" value="UniProtKB-EC"/>
</dbReference>
<feature type="region of interest" description="Disordered" evidence="5">
    <location>
        <begin position="209"/>
        <end position="295"/>
    </location>
</feature>
<dbReference type="EMBL" id="NHTK01001291">
    <property type="protein sequence ID" value="PPR00800.1"/>
    <property type="molecule type" value="Genomic_DNA"/>
</dbReference>
<keyword evidence="10" id="KW-1185">Reference proteome</keyword>
<evidence type="ECO:0000256" key="5">
    <source>
        <dbReference type="SAM" id="MobiDB-lite"/>
    </source>
</evidence>
<sequence length="763" mass="83107">MDQVIPGLWIGDLPSALDAPSLRANGVYSILSAMRGKITINETFVRHQIMVDDSESTDILTHFIPSIRFIQSELEKGRGVLVHCQAGISRSATIVAAFLMYTQNIEPQAALDLIRNARPIIDPNPGFMQQLELFHKSTYKISRREKAVRMFYLERAVEEIMNGDGSLPSTDMFAKFPRTPSDSLPATPGGARRRIRCKMCRQELATREHMLDHGQLGPATPAVLSPAVSRRPSSNKPRSGSHGSFTQSLGGFGDSLSMSSIKDNPICEDVSEHEDSNDEPSMKATSGPSDPTISNTSAVEEASIDASLGLGQTLSNSITTPPIASSSSDREKLDSVARISNAQSSGTQRASLPPTQLISPSELTSQLLSNPKLAALRSQSFSQGGDANSSSESSNSIPGLPSFSSPPILINPKCSGYFVEPMKWMEPFLSSGQLAGKIICPNKKCGAKLGNFDWAGVCCGCKEWVTPLHLVVTILMWIVAAFHLGLSLHRLLRVYILELENPGPRVFIRLLDPSGWDTLTHMCLVAIMVWLADILVVYRTYIVWNRNLWVIALPLLLDCGNLIVNIMGMYWYTHPEVRSIEDAMPLYLTIYPLVFAQNVLTTGLLSYKIWAQHYESVAHGLEKTEGSHTLGYVARIMTEAALVYTVELLVVIILTSIGHPASPMVVLLTVPSIGIVFVLMAVRIHFGGTNSSVAKGGTVSNIPNWMRSSGGDIELARTASGATTGRVDLTFRTYPDCKTPLEDHQDAFPANSFARKASVVAAP</sequence>
<dbReference type="InterPro" id="IPR000387">
    <property type="entry name" value="Tyr_Pase_dom"/>
</dbReference>
<dbReference type="SMART" id="SM00195">
    <property type="entry name" value="DSPc"/>
    <property type="match status" value="1"/>
</dbReference>
<dbReference type="AlphaFoldDB" id="A0A409YCT3"/>
<feature type="compositionally biased region" description="Polar residues" evidence="5">
    <location>
        <begin position="338"/>
        <end position="356"/>
    </location>
</feature>
<proteinExistence type="inferred from homology"/>
<evidence type="ECO:0000256" key="4">
    <source>
        <dbReference type="ARBA" id="ARBA00022912"/>
    </source>
</evidence>
<dbReference type="PANTHER" id="PTHR45848">
    <property type="entry name" value="DUAL SPECIFICITY PROTEIN PHOSPHATASE 12 FAMILY MEMBER"/>
    <property type="match status" value="1"/>
</dbReference>
<dbReference type="EC" id="3.1.3.48" evidence="2"/>
<dbReference type="OrthoDB" id="2017893at2759"/>
<dbReference type="InterPro" id="IPR000340">
    <property type="entry name" value="Dual-sp_phosphatase_cat-dom"/>
</dbReference>
<dbReference type="GO" id="GO:0008138">
    <property type="term" value="F:protein tyrosine/serine/threonine phosphatase activity"/>
    <property type="evidence" value="ECO:0007669"/>
    <property type="project" value="TreeGrafter"/>
</dbReference>
<keyword evidence="3" id="KW-0378">Hydrolase</keyword>
<dbReference type="CDD" id="cd14498">
    <property type="entry name" value="DSP"/>
    <property type="match status" value="1"/>
</dbReference>
<feature type="region of interest" description="Disordered" evidence="5">
    <location>
        <begin position="379"/>
        <end position="399"/>
    </location>
</feature>
<accession>A0A409YCT3</accession>
<comment type="similarity">
    <text evidence="1">Belongs to the protein-tyrosine phosphatase family. Non-receptor class dual specificity subfamily.</text>
</comment>
<evidence type="ECO:0000313" key="9">
    <source>
        <dbReference type="EMBL" id="PPR00800.1"/>
    </source>
</evidence>
<keyword evidence="6" id="KW-0812">Transmembrane</keyword>
<feature type="compositionally biased region" description="Polar residues" evidence="5">
    <location>
        <begin position="231"/>
        <end position="249"/>
    </location>
</feature>
<dbReference type="PANTHER" id="PTHR45848:SF4">
    <property type="entry name" value="DUAL SPECIFICITY PROTEIN PHOSPHATASE 12"/>
    <property type="match status" value="1"/>
</dbReference>
<evidence type="ECO:0000259" key="8">
    <source>
        <dbReference type="PROSITE" id="PS50056"/>
    </source>
</evidence>
<dbReference type="Gene3D" id="3.90.190.10">
    <property type="entry name" value="Protein tyrosine phosphatase superfamily"/>
    <property type="match status" value="1"/>
</dbReference>
<dbReference type="Pfam" id="PF00782">
    <property type="entry name" value="DSPc"/>
    <property type="match status" value="1"/>
</dbReference>
<dbReference type="InterPro" id="IPR016130">
    <property type="entry name" value="Tyr_Pase_AS"/>
</dbReference>
<evidence type="ECO:0000256" key="2">
    <source>
        <dbReference type="ARBA" id="ARBA00013064"/>
    </source>
</evidence>
<dbReference type="PROSITE" id="PS50054">
    <property type="entry name" value="TYR_PHOSPHATASE_DUAL"/>
    <property type="match status" value="1"/>
</dbReference>
<feature type="transmembrane region" description="Helical" evidence="6">
    <location>
        <begin position="584"/>
        <end position="610"/>
    </location>
</feature>
<evidence type="ECO:0000313" key="10">
    <source>
        <dbReference type="Proteomes" id="UP000284842"/>
    </source>
</evidence>
<dbReference type="PROSITE" id="PS00383">
    <property type="entry name" value="TYR_PHOSPHATASE_1"/>
    <property type="match status" value="1"/>
</dbReference>